<dbReference type="OrthoDB" id="5988980at2759"/>
<dbReference type="InterPro" id="IPR024810">
    <property type="entry name" value="MAB21L/cGLR"/>
</dbReference>
<evidence type="ECO:0000259" key="11">
    <source>
        <dbReference type="Pfam" id="PF03281"/>
    </source>
</evidence>
<evidence type="ECO:0000259" key="12">
    <source>
        <dbReference type="Pfam" id="PF20266"/>
    </source>
</evidence>
<protein>
    <submittedName>
        <fullName evidence="13">Mitochondrial dynamics protein MID51</fullName>
    </submittedName>
</protein>
<dbReference type="Gene3D" id="1.10.287.1490">
    <property type="match status" value="2"/>
</dbReference>
<feature type="coiled-coil region" evidence="9">
    <location>
        <begin position="232"/>
        <end position="266"/>
    </location>
</feature>
<keyword evidence="14" id="KW-1185">Reference proteome</keyword>
<evidence type="ECO:0000256" key="9">
    <source>
        <dbReference type="SAM" id="Coils"/>
    </source>
</evidence>
<keyword evidence="5" id="KW-0479">Metal-binding</keyword>
<keyword evidence="9" id="KW-0175">Coiled coil</keyword>
<evidence type="ECO:0000256" key="7">
    <source>
        <dbReference type="ARBA" id="ARBA00022840"/>
    </source>
</evidence>
<dbReference type="GO" id="GO:0005524">
    <property type="term" value="F:ATP binding"/>
    <property type="evidence" value="ECO:0007669"/>
    <property type="project" value="UniProtKB-KW"/>
</dbReference>
<keyword evidence="7" id="KW-0067">ATP-binding</keyword>
<organism evidence="13 14">
    <name type="scientific">Stylophora pistillata</name>
    <name type="common">Smooth cauliflower coral</name>
    <dbReference type="NCBI Taxonomy" id="50429"/>
    <lineage>
        <taxon>Eukaryota</taxon>
        <taxon>Metazoa</taxon>
        <taxon>Cnidaria</taxon>
        <taxon>Anthozoa</taxon>
        <taxon>Hexacorallia</taxon>
        <taxon>Scleractinia</taxon>
        <taxon>Astrocoeniina</taxon>
        <taxon>Pocilloporidae</taxon>
        <taxon>Stylophora</taxon>
    </lineage>
</organism>
<comment type="caution">
    <text evidence="13">The sequence shown here is derived from an EMBL/GenBank/DDBJ whole genome shotgun (WGS) entry which is preliminary data.</text>
</comment>
<dbReference type="Gene3D" id="3.30.460.90">
    <property type="match status" value="1"/>
</dbReference>
<dbReference type="SUPFAM" id="SSF57997">
    <property type="entry name" value="Tropomyosin"/>
    <property type="match status" value="1"/>
</dbReference>
<dbReference type="InterPro" id="IPR046903">
    <property type="entry name" value="Mab-21-like_nuc_Trfase"/>
</dbReference>
<dbReference type="SMART" id="SM01265">
    <property type="entry name" value="Mab-21"/>
    <property type="match status" value="1"/>
</dbReference>
<evidence type="ECO:0000256" key="2">
    <source>
        <dbReference type="ARBA" id="ARBA00008307"/>
    </source>
</evidence>
<reference evidence="14" key="1">
    <citation type="journal article" date="2017" name="bioRxiv">
        <title>Comparative analysis of the genomes of Stylophora pistillata and Acropora digitifera provides evidence for extensive differences between species of corals.</title>
        <authorList>
            <person name="Voolstra C.R."/>
            <person name="Li Y."/>
            <person name="Liew Y.J."/>
            <person name="Baumgarten S."/>
            <person name="Zoccola D."/>
            <person name="Flot J.-F."/>
            <person name="Tambutte S."/>
            <person name="Allemand D."/>
            <person name="Aranda M."/>
        </authorList>
    </citation>
    <scope>NUCLEOTIDE SEQUENCE [LARGE SCALE GENOMIC DNA]</scope>
</reference>
<dbReference type="Gene3D" id="3.40.50.300">
    <property type="entry name" value="P-loop containing nucleotide triphosphate hydrolases"/>
    <property type="match status" value="1"/>
</dbReference>
<dbReference type="GO" id="GO:0016779">
    <property type="term" value="F:nucleotidyltransferase activity"/>
    <property type="evidence" value="ECO:0007669"/>
    <property type="project" value="UniProtKB-KW"/>
</dbReference>
<keyword evidence="6" id="KW-0547">Nucleotide-binding</keyword>
<gene>
    <name evidence="13" type="primary">MIEF1</name>
    <name evidence="13" type="ORF">AWC38_SpisGene876</name>
</gene>
<dbReference type="Pfam" id="PF03281">
    <property type="entry name" value="Mab-21"/>
    <property type="match status" value="1"/>
</dbReference>
<evidence type="ECO:0000256" key="10">
    <source>
        <dbReference type="SAM" id="MobiDB-lite"/>
    </source>
</evidence>
<keyword evidence="4" id="KW-0548">Nucleotidyltransferase</keyword>
<dbReference type="Pfam" id="PF20266">
    <property type="entry name" value="Mab-21_C"/>
    <property type="match status" value="1"/>
</dbReference>
<proteinExistence type="inferred from homology"/>
<evidence type="ECO:0000313" key="14">
    <source>
        <dbReference type="Proteomes" id="UP000225706"/>
    </source>
</evidence>
<dbReference type="EMBL" id="LSMT01000005">
    <property type="protein sequence ID" value="PFX34275.1"/>
    <property type="molecule type" value="Genomic_DNA"/>
</dbReference>
<evidence type="ECO:0000256" key="6">
    <source>
        <dbReference type="ARBA" id="ARBA00022741"/>
    </source>
</evidence>
<dbReference type="PANTHER" id="PTHR10656">
    <property type="entry name" value="CELL FATE DETERMINING PROTEIN MAB21-RELATED"/>
    <property type="match status" value="1"/>
</dbReference>
<feature type="domain" description="Mab-21-like HhH/H2TH-like" evidence="12">
    <location>
        <begin position="1255"/>
        <end position="1355"/>
    </location>
</feature>
<evidence type="ECO:0000256" key="3">
    <source>
        <dbReference type="ARBA" id="ARBA00022679"/>
    </source>
</evidence>
<accession>A0A2B4T0W6</accession>
<name>A0A2B4T0W6_STYPI</name>
<dbReference type="Proteomes" id="UP000225706">
    <property type="component" value="Unassembled WGS sequence"/>
</dbReference>
<sequence length="1391" mass="158585">MSTLDKLYVKPRALPPGTFHWSVISPIGDSAETYTLALDQLRLLRNTLCHQVTTRKIDKATFDNYIVLAKDAFTALGQSTTKLDEIGNMGEEEFPTTRLQKLEDELKKEKDAAIKFELIDEHLNKIDSNVENVRAEVTDVKTRVHDVGLDMKELKLEIQDVGRRMENNASDMKTEVTGVMTRVGDVGSEINDVKTRVEAVWSDIKNLEAPVGNVRAEMKDVKTQVEDVGSNVKDMKTRVEDVNSEVKDLSKEVKVLKTEFVDMKQEMQGECSRDAFTALGQSTTKLDEIGNMGEEEFPTTRLQKLEDELKKEKDAAIKFELIDEHLNKIDSNVENVRAEVTDVKTRVHDVGLDMKELKLEIQDVGRRMENNASDMKTEVTGVMTRVGDVGSEINDVKTRVEAVWSDIKNLEAPVGNVRAEMKDVKTQVEDVGSNVKDMKTRVEDVNFEVKRSFEGGQFLPESCVPDKIPHFVGREAECNAIVDHLTNGTTRLVDVWGSPGFGKTSVAINVAHYLREMKHIPVYFTSCVEWKVKMTWFQDNADDLLESGDVTIKDRVMTFITEIVAQCNHLKLIITSRESLDSLNLKLPMHQEKICGLDEIASGALVRLLIPIVSDGDCNGVVKICERVPLAIRLMCITMTEENVSVREFLKELEVSPLVEVLDNEHYSDDARLKVIIEKSLKRLTPIEKDAFVSLAVFPSYFSLKEALEVLDLPTEMKAKRVFRSLERKALIDSTDSFSRFTMHSILRSFVEEQRTHRREIDTVFSATQFRFYDYYISLFGIANEKFLTGNSSEAFEEFFDRRESIMLSLTNGTTEDKLYSKVVDILSKSELFLYGLLTEDKCNFCNLYNSALMEARKRQNVDDECKLLGAKAFGYWGWFSSEQNPDQTWEDTLQELCIRTDCPMKLRCYQGVHQALCGFVDEGISLLTECVFLLGDGCDEVVLKQLVYGVLSELHSKRQDTGMNSYYDYLASSSGFNTKNNDSWASEDSYPDELPSPPVQWKSEIPWTPDRRKSSIKKPQFQLDPIAVQLNEFYENRVRISLERKEICEEIAYNAVHKCFRKIQMVDRRFRANSVVSQGIPYDGLQAEEAIQMDMLVQLSPGRSSAMYTAYDERTGGMRVQPSSEDYAVWEDCITTNGFLSAGKINSLLRKYVKKAVKILNFHIKEGRADKLPKNLSSISVEKGPVIRLIVNKDISVDILPAFVIPDSRSDPSRRDCPSSSHVVCKPHVQNEMIWRLSFHVAEKNRIRALSEGCRIQLLRILTEIRDNEDQLKKLSSYHVKTLLFHESDVYPDFDEWSAEKTSRRFFGLLERLKKALKEGNLPHYFMQPPDFKQVNLFADLDGKTLSDMLDVVEDIMENPMGVLRTVGRERRQTMWPWELGLFLPAGLTS</sequence>
<evidence type="ECO:0000313" key="13">
    <source>
        <dbReference type="EMBL" id="PFX34275.1"/>
    </source>
</evidence>
<keyword evidence="8" id="KW-0460">Magnesium</keyword>
<evidence type="ECO:0000256" key="5">
    <source>
        <dbReference type="ARBA" id="ARBA00022723"/>
    </source>
</evidence>
<evidence type="ECO:0000256" key="1">
    <source>
        <dbReference type="ARBA" id="ARBA00001946"/>
    </source>
</evidence>
<dbReference type="SUPFAM" id="SSF52540">
    <property type="entry name" value="P-loop containing nucleoside triphosphate hydrolases"/>
    <property type="match status" value="1"/>
</dbReference>
<comment type="similarity">
    <text evidence="2">Belongs to the mab-21 family.</text>
</comment>
<feature type="domain" description="Mab-21-like nucleotidyltransferase" evidence="11">
    <location>
        <begin position="1083"/>
        <end position="1246"/>
    </location>
</feature>
<dbReference type="InterPro" id="IPR027417">
    <property type="entry name" value="P-loop_NTPase"/>
</dbReference>
<evidence type="ECO:0000256" key="8">
    <source>
        <dbReference type="ARBA" id="ARBA00022842"/>
    </source>
</evidence>
<dbReference type="Gene3D" id="1.10.1410.40">
    <property type="match status" value="1"/>
</dbReference>
<keyword evidence="3" id="KW-0808">Transferase</keyword>
<evidence type="ECO:0000256" key="4">
    <source>
        <dbReference type="ARBA" id="ARBA00022695"/>
    </source>
</evidence>
<dbReference type="InterPro" id="IPR046906">
    <property type="entry name" value="Mab-21_HhH/H2TH-like"/>
</dbReference>
<feature type="region of interest" description="Disordered" evidence="10">
    <location>
        <begin position="983"/>
        <end position="1014"/>
    </location>
</feature>
<dbReference type="GO" id="GO:0046872">
    <property type="term" value="F:metal ion binding"/>
    <property type="evidence" value="ECO:0007669"/>
    <property type="project" value="UniProtKB-KW"/>
</dbReference>
<comment type="cofactor">
    <cofactor evidence="1">
        <name>Mg(2+)</name>
        <dbReference type="ChEBI" id="CHEBI:18420"/>
    </cofactor>
</comment>
<dbReference type="PANTHER" id="PTHR10656:SF42">
    <property type="entry name" value="CYCLIC GMP-AMP SYNTHASE-LIKE PROTEIN-RELATED"/>
    <property type="match status" value="1"/>
</dbReference>